<accession>A0ABT1AKX2</accession>
<reference evidence="4" key="1">
    <citation type="submission" date="2022-06" db="EMBL/GenBank/DDBJ databases">
        <authorList>
            <person name="Lu C.-H."/>
        </authorList>
    </citation>
    <scope>NUCLEOTIDE SEQUENCE</scope>
    <source>
        <strain evidence="4">21MJYT02-11</strain>
    </source>
</reference>
<sequence>MRQIRVPVFIVGAGPTGLAATCLLATQGIETLTITRYPGTANSPRAHITNQRTMEVFRDLGIEDRVLQAATPSQFMSNNVWATSFAGTEIARLQTWGTGPERKVDYDLASPCGMCNIPQHLMEPILLDVARERGGKFLFNTELISMRQDADAVYSVCRDRITGEELEVVSDYAIGGDGDNSVVVKEIGFPTEGQMGLGAAVNVWLEADLSKYTAHRPGVLYWMTQPGNNYWVGSGTWISVRPWNEWVLLFMYDPSQGEPDLSEAAVAERARATIGDPDIPVKIKAVSKWTINQVVAKNMNKGRVLIAGNAAHRHPPANGLGTNTCVQDAFNLAWKLALVVKGKAGVALLDTYTQERQPVGEQVVARAMKSVRDMLPISDALGFAPGQDEAAGWANVDDLFSDSAHGRERRKVLSEAVDLQNYQFNCHGVELGQVYRSNAIVRDEMPRPAPERDPELYYQATTYPGASLPHAWLQRGQQKLSTLDLVGRGRFTLLTGVGGSAWRDAASRVAEKVGVDIDVVSIGGPKCDAQDVYGRWHKLSGISDSGCLLVRPDRHVAWRENELGTHGEPVDCLEQVMRQVLALPA</sequence>
<name>A0ABT1AKX2_9RALS</name>
<dbReference type="SUPFAM" id="SSF51905">
    <property type="entry name" value="FAD/NAD(P)-binding domain"/>
    <property type="match status" value="1"/>
</dbReference>
<gene>
    <name evidence="4" type="ORF">NG900_12760</name>
</gene>
<keyword evidence="4" id="KW-0503">Monooxygenase</keyword>
<evidence type="ECO:0000313" key="5">
    <source>
        <dbReference type="Proteomes" id="UP001162811"/>
    </source>
</evidence>
<dbReference type="PANTHER" id="PTHR43004">
    <property type="entry name" value="TRK SYSTEM POTASSIUM UPTAKE PROTEIN"/>
    <property type="match status" value="1"/>
</dbReference>
<dbReference type="InterPro" id="IPR002938">
    <property type="entry name" value="FAD-bd"/>
</dbReference>
<dbReference type="GO" id="GO:0004497">
    <property type="term" value="F:monooxygenase activity"/>
    <property type="evidence" value="ECO:0007669"/>
    <property type="project" value="UniProtKB-KW"/>
</dbReference>
<evidence type="ECO:0000256" key="2">
    <source>
        <dbReference type="ARBA" id="ARBA00022827"/>
    </source>
</evidence>
<evidence type="ECO:0000256" key="1">
    <source>
        <dbReference type="ARBA" id="ARBA00022630"/>
    </source>
</evidence>
<proteinExistence type="predicted"/>
<keyword evidence="4" id="KW-0560">Oxidoreductase</keyword>
<keyword evidence="5" id="KW-1185">Reference proteome</keyword>
<evidence type="ECO:0000313" key="4">
    <source>
        <dbReference type="EMBL" id="MCO5399065.1"/>
    </source>
</evidence>
<dbReference type="Gene3D" id="3.40.30.120">
    <property type="match status" value="1"/>
</dbReference>
<dbReference type="InterPro" id="IPR050641">
    <property type="entry name" value="RIFMO-like"/>
</dbReference>
<organism evidence="4 5">
    <name type="scientific">Ralstonia soli</name>
    <dbReference type="NCBI Taxonomy" id="2953896"/>
    <lineage>
        <taxon>Bacteria</taxon>
        <taxon>Pseudomonadati</taxon>
        <taxon>Pseudomonadota</taxon>
        <taxon>Betaproteobacteria</taxon>
        <taxon>Burkholderiales</taxon>
        <taxon>Burkholderiaceae</taxon>
        <taxon>Ralstonia</taxon>
    </lineage>
</organism>
<dbReference type="RefSeq" id="WP_252680722.1">
    <property type="nucleotide sequence ID" value="NZ_JAMXHT010000004.1"/>
</dbReference>
<dbReference type="Proteomes" id="UP001162811">
    <property type="component" value="Unassembled WGS sequence"/>
</dbReference>
<dbReference type="Pfam" id="PF21274">
    <property type="entry name" value="Rng_hyd_C"/>
    <property type="match status" value="1"/>
</dbReference>
<comment type="caution">
    <text evidence="4">The sequence shown here is derived from an EMBL/GenBank/DDBJ whole genome shotgun (WGS) entry which is preliminary data.</text>
</comment>
<dbReference type="Pfam" id="PF01494">
    <property type="entry name" value="FAD_binding_3"/>
    <property type="match status" value="1"/>
</dbReference>
<dbReference type="Gene3D" id="3.50.50.60">
    <property type="entry name" value="FAD/NAD(P)-binding domain"/>
    <property type="match status" value="1"/>
</dbReference>
<protein>
    <submittedName>
        <fullName evidence="4">FAD-dependent monooxygenase</fullName>
    </submittedName>
</protein>
<reference evidence="4" key="2">
    <citation type="journal article" date="2023" name="Front. Microbiol.">
        <title>Ralstonia chuxiongensis sp. nov., Ralstonia mojiangensis sp. nov., and Ralstonia soli sp. nov., isolated from tobacco fields, are three novel species in the family Burkholderiaceae.</title>
        <authorList>
            <person name="Lu C.H."/>
            <person name="Zhang Y.Y."/>
            <person name="Jiang N."/>
            <person name="Chen W."/>
            <person name="Shao X."/>
            <person name="Zhao Z.M."/>
            <person name="Lu W.L."/>
            <person name="Hu X."/>
            <person name="Xi Y.X."/>
            <person name="Zou S.Y."/>
            <person name="Wei Q.J."/>
            <person name="Lin Z.L."/>
            <person name="Gong L."/>
            <person name="Gai X.T."/>
            <person name="Zhang L.Q."/>
            <person name="Li J.Y."/>
            <person name="Jin Y."/>
            <person name="Xia Z.Y."/>
        </authorList>
    </citation>
    <scope>NUCLEOTIDE SEQUENCE</scope>
    <source>
        <strain evidence="4">21MJYT02-11</strain>
    </source>
</reference>
<keyword evidence="1" id="KW-0285">Flavoprotein</keyword>
<evidence type="ECO:0000259" key="3">
    <source>
        <dbReference type="Pfam" id="PF01494"/>
    </source>
</evidence>
<dbReference type="Gene3D" id="3.30.9.10">
    <property type="entry name" value="D-Amino Acid Oxidase, subunit A, domain 2"/>
    <property type="match status" value="1"/>
</dbReference>
<feature type="domain" description="FAD-binding" evidence="3">
    <location>
        <begin position="6"/>
        <end position="367"/>
    </location>
</feature>
<dbReference type="InterPro" id="IPR036188">
    <property type="entry name" value="FAD/NAD-bd_sf"/>
</dbReference>
<dbReference type="PRINTS" id="PR00420">
    <property type="entry name" value="RNGMNOXGNASE"/>
</dbReference>
<dbReference type="PANTHER" id="PTHR43004:SF8">
    <property type="entry name" value="FAD-BINDING DOMAIN-CONTAINING PROTEIN-RELATED"/>
    <property type="match status" value="1"/>
</dbReference>
<dbReference type="EMBL" id="JAMXHT010000004">
    <property type="protein sequence ID" value="MCO5399065.1"/>
    <property type="molecule type" value="Genomic_DNA"/>
</dbReference>
<keyword evidence="2" id="KW-0274">FAD</keyword>